<proteinExistence type="predicted"/>
<accession>A0A8B9HAY0</accession>
<organism evidence="3 4">
    <name type="scientific">Astyanax mexicanus</name>
    <name type="common">Blind cave fish</name>
    <name type="synonym">Astyanax fasciatus mexicanus</name>
    <dbReference type="NCBI Taxonomy" id="7994"/>
    <lineage>
        <taxon>Eukaryota</taxon>
        <taxon>Metazoa</taxon>
        <taxon>Chordata</taxon>
        <taxon>Craniata</taxon>
        <taxon>Vertebrata</taxon>
        <taxon>Euteleostomi</taxon>
        <taxon>Actinopterygii</taxon>
        <taxon>Neopterygii</taxon>
        <taxon>Teleostei</taxon>
        <taxon>Ostariophysi</taxon>
        <taxon>Characiformes</taxon>
        <taxon>Characoidei</taxon>
        <taxon>Acestrorhamphidae</taxon>
        <taxon>Acestrorhamphinae</taxon>
        <taxon>Astyanax</taxon>
    </lineage>
</organism>
<dbReference type="PANTHER" id="PTHR14678:SF2">
    <property type="entry name" value="PROLINE-RICH PROTEIN 35"/>
    <property type="match status" value="1"/>
</dbReference>
<dbReference type="Pfam" id="PF15269">
    <property type="entry name" value="zf-C2H2_7"/>
    <property type="match status" value="1"/>
</dbReference>
<feature type="compositionally biased region" description="Pro residues" evidence="1">
    <location>
        <begin position="305"/>
        <end position="318"/>
    </location>
</feature>
<feature type="region of interest" description="Disordered" evidence="1">
    <location>
        <begin position="415"/>
        <end position="447"/>
    </location>
</feature>
<sequence length="547" mass="60159">MPKEECKVASGCKQHKERKPKKPHYIPRPFGKPYNYKCFQCPFTCMEKSHLYNHMKYSLCKNSLSLLIESDWPYKKGNLLHTDHLRLQQGELNSRNSPAKETPEGGAAEAELVMADVFSLEEQLLRARSVEVESKLRHYRLSKTCLSGPAALLSEQFRLLSSQTPSAKPKSDTLTTGSLPCYPPPLTPGHLDCPEAPGLNLSLLGVGYPLTPINPGLFSYLNPALSAASAAAIGPLPFLASAAQLTHSHTHSDRTLLTPPRLYYPFLCEHTFGNNDFAYLWTRPARRTPPNSACGKFRRSGPRTPRAPAPPGPRPVARPPTGMESCAAALLRDLSSALQEYQHAERQAAMQPEQCHLWAHLGKIRSELSHIQQALERTSRQSDGPLDLSVKKDAVAMAIAAEGARHQILLGDRREAKEETWCSETDEEEEERDEGETEEDGNEMKERRKRSLDVLIKLNQSGVPMVKPGVTLVKSGVSMVKSEVLPGGVGGGLALRAAEAEALWHSRTTKCEADSSVLLCSKTPNRPPSIQHLDTVCPPSPLTANDA</sequence>
<evidence type="ECO:0000259" key="2">
    <source>
        <dbReference type="Pfam" id="PF15269"/>
    </source>
</evidence>
<evidence type="ECO:0000256" key="1">
    <source>
        <dbReference type="SAM" id="MobiDB-lite"/>
    </source>
</evidence>
<name>A0A8B9HAY0_ASTMX</name>
<evidence type="ECO:0000313" key="3">
    <source>
        <dbReference type="Ensembl" id="ENSAMXP00005007632.1"/>
    </source>
</evidence>
<dbReference type="InterPro" id="IPR039363">
    <property type="entry name" value="ZNF750"/>
</dbReference>
<feature type="compositionally biased region" description="Acidic residues" evidence="1">
    <location>
        <begin position="424"/>
        <end position="441"/>
    </location>
</feature>
<feature type="domain" description="Zinc finger protein 750-like zinc finger" evidence="2">
    <location>
        <begin position="17"/>
        <end position="67"/>
    </location>
</feature>
<reference evidence="3" key="1">
    <citation type="submission" date="2025-08" db="UniProtKB">
        <authorList>
            <consortium name="Ensembl"/>
        </authorList>
    </citation>
    <scope>IDENTIFICATION</scope>
</reference>
<evidence type="ECO:0000313" key="4">
    <source>
        <dbReference type="Proteomes" id="UP000694621"/>
    </source>
</evidence>
<dbReference type="Proteomes" id="UP000694621">
    <property type="component" value="Unplaced"/>
</dbReference>
<dbReference type="AlphaFoldDB" id="A0A8B9HAY0"/>
<dbReference type="PANTHER" id="PTHR14678">
    <property type="entry name" value="PROLINE-RICH PROTEIN 35-RELATED"/>
    <property type="match status" value="1"/>
</dbReference>
<feature type="region of interest" description="Disordered" evidence="1">
    <location>
        <begin position="290"/>
        <end position="320"/>
    </location>
</feature>
<dbReference type="Ensembl" id="ENSAMXT00005008600.1">
    <property type="protein sequence ID" value="ENSAMXP00005007632.1"/>
    <property type="gene ID" value="ENSAMXG00005004545.1"/>
</dbReference>
<protein>
    <submittedName>
        <fullName evidence="3">Si:ch211-248l17.3</fullName>
    </submittedName>
</protein>
<dbReference type="InterPro" id="IPR039064">
    <property type="entry name" value="ZNF750_Znf"/>
</dbReference>